<keyword evidence="1" id="KW-1185">Reference proteome</keyword>
<evidence type="ECO:0000313" key="2">
    <source>
        <dbReference type="WBParaSite" id="jg6055"/>
    </source>
</evidence>
<accession>A0A915EGD2</accession>
<sequence length="98" mass="10287">MGKLNVFVDFGFTAAQKQHRLIVIVVLLLSVCGHNQHTCIYGKQREFPLSSSVDNVVDSGSGAGDISPLLGLPIDSSNGSGSGLSQLLSDMGKLGWAQ</sequence>
<dbReference type="WBParaSite" id="jg6055">
    <property type="protein sequence ID" value="jg6055"/>
    <property type="gene ID" value="jg6055"/>
</dbReference>
<proteinExistence type="predicted"/>
<dbReference type="Proteomes" id="UP000887574">
    <property type="component" value="Unplaced"/>
</dbReference>
<dbReference type="AlphaFoldDB" id="A0A915EGD2"/>
<protein>
    <submittedName>
        <fullName evidence="2">Uncharacterized protein</fullName>
    </submittedName>
</protein>
<reference evidence="2" key="1">
    <citation type="submission" date="2022-11" db="UniProtKB">
        <authorList>
            <consortium name="WormBaseParasite"/>
        </authorList>
    </citation>
    <scope>IDENTIFICATION</scope>
</reference>
<evidence type="ECO:0000313" key="1">
    <source>
        <dbReference type="Proteomes" id="UP000887574"/>
    </source>
</evidence>
<name>A0A915EGD2_9BILA</name>
<organism evidence="1 2">
    <name type="scientific">Ditylenchus dipsaci</name>
    <dbReference type="NCBI Taxonomy" id="166011"/>
    <lineage>
        <taxon>Eukaryota</taxon>
        <taxon>Metazoa</taxon>
        <taxon>Ecdysozoa</taxon>
        <taxon>Nematoda</taxon>
        <taxon>Chromadorea</taxon>
        <taxon>Rhabditida</taxon>
        <taxon>Tylenchina</taxon>
        <taxon>Tylenchomorpha</taxon>
        <taxon>Sphaerularioidea</taxon>
        <taxon>Anguinidae</taxon>
        <taxon>Anguininae</taxon>
        <taxon>Ditylenchus</taxon>
    </lineage>
</organism>